<comment type="catalytic activity">
    <reaction evidence="10">
        <text>[phosphate](n) + H2O = [phosphate](n-1) + phosphate + H(+)</text>
        <dbReference type="Rhea" id="RHEA:21528"/>
        <dbReference type="Rhea" id="RHEA-COMP:9859"/>
        <dbReference type="Rhea" id="RHEA-COMP:14279"/>
        <dbReference type="ChEBI" id="CHEBI:15377"/>
        <dbReference type="ChEBI" id="CHEBI:15378"/>
        <dbReference type="ChEBI" id="CHEBI:16838"/>
        <dbReference type="ChEBI" id="CHEBI:43474"/>
        <dbReference type="EC" id="3.6.1.11"/>
    </reaction>
</comment>
<dbReference type="NCBIfam" id="TIGR03706">
    <property type="entry name" value="exo_poly_only"/>
    <property type="match status" value="1"/>
</dbReference>
<keyword evidence="9" id="KW-0472">Membrane</keyword>
<evidence type="ECO:0000313" key="13">
    <source>
        <dbReference type="EMBL" id="MBZ4185449.1"/>
    </source>
</evidence>
<dbReference type="InterPro" id="IPR043129">
    <property type="entry name" value="ATPase_NBD"/>
</dbReference>
<dbReference type="PIRSF" id="PIRSF001267">
    <property type="entry name" value="Pyrophosphatase_GppA_Ppx"/>
    <property type="match status" value="1"/>
</dbReference>
<evidence type="ECO:0000259" key="11">
    <source>
        <dbReference type="Pfam" id="PF02541"/>
    </source>
</evidence>
<dbReference type="Proteomes" id="UP001430290">
    <property type="component" value="Unassembled WGS sequence"/>
</dbReference>
<dbReference type="CDD" id="cd24053">
    <property type="entry name" value="ASKHA_NBD_EcPPX-GppA-like"/>
    <property type="match status" value="1"/>
</dbReference>
<dbReference type="Gene3D" id="1.10.3210.10">
    <property type="entry name" value="Hypothetical protein af1432"/>
    <property type="match status" value="1"/>
</dbReference>
<evidence type="ECO:0000313" key="14">
    <source>
        <dbReference type="Proteomes" id="UP001430290"/>
    </source>
</evidence>
<evidence type="ECO:0000256" key="4">
    <source>
        <dbReference type="ARBA" id="ARBA00011738"/>
    </source>
</evidence>
<evidence type="ECO:0000256" key="7">
    <source>
        <dbReference type="ARBA" id="ARBA00022475"/>
    </source>
</evidence>
<comment type="cofactor">
    <cofactor evidence="1">
        <name>Mg(2+)</name>
        <dbReference type="ChEBI" id="CHEBI:18420"/>
    </cofactor>
</comment>
<dbReference type="Gene3D" id="3.30.420.150">
    <property type="entry name" value="Exopolyphosphatase. Domain 2"/>
    <property type="match status" value="1"/>
</dbReference>
<dbReference type="InterPro" id="IPR022371">
    <property type="entry name" value="Exopolyphosphatase"/>
</dbReference>
<dbReference type="SUPFAM" id="SSF53067">
    <property type="entry name" value="Actin-like ATPase domain"/>
    <property type="match status" value="2"/>
</dbReference>
<dbReference type="GO" id="GO:0004309">
    <property type="term" value="F:exopolyphosphatase activity"/>
    <property type="evidence" value="ECO:0007669"/>
    <property type="project" value="UniProtKB-EC"/>
</dbReference>
<evidence type="ECO:0000256" key="5">
    <source>
        <dbReference type="ARBA" id="ARBA00012451"/>
    </source>
</evidence>
<gene>
    <name evidence="13" type="primary">ppx</name>
    <name evidence="13" type="ORF">K7B09_03810</name>
</gene>
<dbReference type="EC" id="3.6.1.11" evidence="5"/>
<dbReference type="InterPro" id="IPR050273">
    <property type="entry name" value="GppA/Ppx_hydrolase"/>
</dbReference>
<protein>
    <recommendedName>
        <fullName evidence="6">Exopolyphosphatase</fullName>
        <ecNumber evidence="5">3.6.1.11</ecNumber>
    </recommendedName>
</protein>
<reference evidence="13" key="1">
    <citation type="submission" date="2021-09" db="EMBL/GenBank/DDBJ databases">
        <authorList>
            <person name="Wu T."/>
            <person name="Guo S.Z."/>
        </authorList>
    </citation>
    <scope>NUCLEOTIDE SEQUENCE</scope>
    <source>
        <strain evidence="13">RSS-23</strain>
    </source>
</reference>
<comment type="subcellular location">
    <subcellularLocation>
        <location evidence="2">Cell membrane</location>
        <topology evidence="2">Peripheral membrane protein</topology>
    </subcellularLocation>
</comment>
<dbReference type="Gene3D" id="3.30.420.40">
    <property type="match status" value="1"/>
</dbReference>
<dbReference type="InterPro" id="IPR048950">
    <property type="entry name" value="Ppx_GppA_C"/>
</dbReference>
<sequence>MTSRLPDTAITPRDGDLLAAVDLGSNSFHIVVAQCVLGQLRVVDRLRETVRMAEGLNALGGLAPAVRERALASLSRFGQRIANIPPRHVRVVATNTVRQLRSPDSFLVPAEAALGHTIDVISGREEARLVYLGVAHEQPPQEGQKRLVIDIGGGSTECIIGRGFEPLERESLQVGCIASTRRFFDGGKLSRKRWNSALTEISAQMQQFAATYRQLGWDEAIGTSGTHKAIGNICVAMKLTKGSITAEAIAQIRDRLLQAESIGSIDLPSLSDDRRPIIAGGVLVLEALFATLGIDRLQVSKAALREGVLYDLLGRGGADDPRDVSVSALMHRYGVDPAQAQRVSHTALLLFDQVASAWQLTSDDRAMLSRAACVHEIGLAIAHSGYHTHGAYVLANSDIVGFSQQGQRFLAALVRTHRRSIPKSAFEAIPDRLLANARRSAALLRLAVLLHRARGDELPPMLQLKAKDDLLTLRIDKRWLQGHPLLRADLESEPDDMLGLGIQLRISTG</sequence>
<dbReference type="Pfam" id="PF02541">
    <property type="entry name" value="Ppx-GppA"/>
    <property type="match status" value="1"/>
</dbReference>
<evidence type="ECO:0000256" key="8">
    <source>
        <dbReference type="ARBA" id="ARBA00022801"/>
    </source>
</evidence>
<name>A0ABS7TC70_9GAMM</name>
<dbReference type="InterPro" id="IPR003695">
    <property type="entry name" value="Ppx_GppA_N"/>
</dbReference>
<evidence type="ECO:0000256" key="6">
    <source>
        <dbReference type="ARBA" id="ARBA00020416"/>
    </source>
</evidence>
<evidence type="ECO:0000259" key="12">
    <source>
        <dbReference type="Pfam" id="PF21447"/>
    </source>
</evidence>
<comment type="similarity">
    <text evidence="3">Belongs to the GppA/Ppx family.</text>
</comment>
<keyword evidence="14" id="KW-1185">Reference proteome</keyword>
<evidence type="ECO:0000256" key="2">
    <source>
        <dbReference type="ARBA" id="ARBA00004202"/>
    </source>
</evidence>
<comment type="subunit">
    <text evidence="4">Homodimer.</text>
</comment>
<organism evidence="13 14">
    <name type="scientific">Thermomonas beijingensis</name>
    <dbReference type="NCBI Taxonomy" id="2872701"/>
    <lineage>
        <taxon>Bacteria</taxon>
        <taxon>Pseudomonadati</taxon>
        <taxon>Pseudomonadota</taxon>
        <taxon>Gammaproteobacteria</taxon>
        <taxon>Lysobacterales</taxon>
        <taxon>Lysobacteraceae</taxon>
        <taxon>Thermomonas</taxon>
    </lineage>
</organism>
<evidence type="ECO:0000256" key="1">
    <source>
        <dbReference type="ARBA" id="ARBA00001946"/>
    </source>
</evidence>
<dbReference type="EMBL" id="JAIQDJ010000001">
    <property type="protein sequence ID" value="MBZ4185449.1"/>
    <property type="molecule type" value="Genomic_DNA"/>
</dbReference>
<evidence type="ECO:0000256" key="3">
    <source>
        <dbReference type="ARBA" id="ARBA00007125"/>
    </source>
</evidence>
<dbReference type="PANTHER" id="PTHR30005:SF14">
    <property type="entry name" value="EXOPOLYPHOSPHATASE"/>
    <property type="match status" value="1"/>
</dbReference>
<dbReference type="InterPro" id="IPR030673">
    <property type="entry name" value="PyroPPase_GppA_Ppx"/>
</dbReference>
<feature type="domain" description="Ppx/GppA phosphatase C-terminal" evidence="12">
    <location>
        <begin position="322"/>
        <end position="493"/>
    </location>
</feature>
<accession>A0ABS7TC70</accession>
<dbReference type="SUPFAM" id="SSF109604">
    <property type="entry name" value="HD-domain/PDEase-like"/>
    <property type="match status" value="1"/>
</dbReference>
<dbReference type="Pfam" id="PF21447">
    <property type="entry name" value="Ppx-GppA_III"/>
    <property type="match status" value="1"/>
</dbReference>
<evidence type="ECO:0000256" key="10">
    <source>
        <dbReference type="ARBA" id="ARBA00047607"/>
    </source>
</evidence>
<keyword evidence="8 13" id="KW-0378">Hydrolase</keyword>
<comment type="caution">
    <text evidence="13">The sequence shown here is derived from an EMBL/GenBank/DDBJ whole genome shotgun (WGS) entry which is preliminary data.</text>
</comment>
<keyword evidence="7" id="KW-1003">Cell membrane</keyword>
<feature type="domain" description="Ppx/GppA phosphatase N-terminal" evidence="11">
    <location>
        <begin position="31"/>
        <end position="314"/>
    </location>
</feature>
<evidence type="ECO:0000256" key="9">
    <source>
        <dbReference type="ARBA" id="ARBA00023136"/>
    </source>
</evidence>
<dbReference type="PANTHER" id="PTHR30005">
    <property type="entry name" value="EXOPOLYPHOSPHATASE"/>
    <property type="match status" value="1"/>
</dbReference>
<proteinExistence type="inferred from homology"/>